<reference evidence="2" key="1">
    <citation type="submission" date="2016-11" db="EMBL/GenBank/DDBJ databases">
        <authorList>
            <person name="Jaros S."/>
            <person name="Januszkiewicz K."/>
            <person name="Wedrychowicz H."/>
        </authorList>
    </citation>
    <scope>NUCLEOTIDE SEQUENCE</scope>
    <source>
        <strain evidence="2">ACA-DC 565</strain>
    </source>
</reference>
<keyword evidence="1" id="KW-1133">Transmembrane helix</keyword>
<proteinExistence type="predicted"/>
<keyword evidence="1" id="KW-0472">Membrane</keyword>
<feature type="transmembrane region" description="Helical" evidence="1">
    <location>
        <begin position="34"/>
        <end position="53"/>
    </location>
</feature>
<name>A0A1K2I878_9LACO</name>
<gene>
    <name evidence="2" type="ORF">LREN565_1677</name>
</gene>
<protein>
    <submittedName>
        <fullName evidence="2">Uncharacterized protein</fullName>
    </submittedName>
</protein>
<dbReference type="EMBL" id="LT634362">
    <property type="protein sequence ID" value="SFZ88564.1"/>
    <property type="molecule type" value="Genomic_DNA"/>
</dbReference>
<evidence type="ECO:0000256" key="1">
    <source>
        <dbReference type="SAM" id="Phobius"/>
    </source>
</evidence>
<dbReference type="AlphaFoldDB" id="A0A1K2I878"/>
<accession>A0A1K2I878</accession>
<organism evidence="2">
    <name type="scientific">Loigolactobacillus rennini</name>
    <dbReference type="NCBI Taxonomy" id="238013"/>
    <lineage>
        <taxon>Bacteria</taxon>
        <taxon>Bacillati</taxon>
        <taxon>Bacillota</taxon>
        <taxon>Bacilli</taxon>
        <taxon>Lactobacillales</taxon>
        <taxon>Lactobacillaceae</taxon>
        <taxon>Loigolactobacillus</taxon>
    </lineage>
</organism>
<keyword evidence="1" id="KW-0812">Transmembrane</keyword>
<evidence type="ECO:0000313" key="2">
    <source>
        <dbReference type="EMBL" id="SFZ88564.1"/>
    </source>
</evidence>
<sequence length="59" mass="6667">MFSLTATHLKSSSLSVQLEYSTNAKKNIAQLKNILLIIIENELTTAIIVLIITKNYFKK</sequence>